<proteinExistence type="predicted"/>
<name>A0A2K3JX76_TRIPR</name>
<dbReference type="Proteomes" id="UP000236291">
    <property type="component" value="Unassembled WGS sequence"/>
</dbReference>
<dbReference type="AlphaFoldDB" id="A0A2K3JX76"/>
<gene>
    <name evidence="1" type="ORF">L195_g051001</name>
</gene>
<comment type="caution">
    <text evidence="1">The sequence shown here is derived from an EMBL/GenBank/DDBJ whole genome shotgun (WGS) entry which is preliminary data.</text>
</comment>
<reference evidence="1 2" key="1">
    <citation type="journal article" date="2014" name="Am. J. Bot.">
        <title>Genome assembly and annotation for red clover (Trifolium pratense; Fabaceae).</title>
        <authorList>
            <person name="Istvanek J."/>
            <person name="Jaros M."/>
            <person name="Krenek A."/>
            <person name="Repkova J."/>
        </authorList>
    </citation>
    <scope>NUCLEOTIDE SEQUENCE [LARGE SCALE GENOMIC DNA]</scope>
    <source>
        <strain evidence="2">cv. Tatra</strain>
        <tissue evidence="1">Young leaves</tissue>
    </source>
</reference>
<feature type="non-terminal residue" evidence="1">
    <location>
        <position position="99"/>
    </location>
</feature>
<accession>A0A2K3JX76</accession>
<organism evidence="1 2">
    <name type="scientific">Trifolium pratense</name>
    <name type="common">Red clover</name>
    <dbReference type="NCBI Taxonomy" id="57577"/>
    <lineage>
        <taxon>Eukaryota</taxon>
        <taxon>Viridiplantae</taxon>
        <taxon>Streptophyta</taxon>
        <taxon>Embryophyta</taxon>
        <taxon>Tracheophyta</taxon>
        <taxon>Spermatophyta</taxon>
        <taxon>Magnoliopsida</taxon>
        <taxon>eudicotyledons</taxon>
        <taxon>Gunneridae</taxon>
        <taxon>Pentapetalae</taxon>
        <taxon>rosids</taxon>
        <taxon>fabids</taxon>
        <taxon>Fabales</taxon>
        <taxon>Fabaceae</taxon>
        <taxon>Papilionoideae</taxon>
        <taxon>50 kb inversion clade</taxon>
        <taxon>NPAAA clade</taxon>
        <taxon>Hologalegina</taxon>
        <taxon>IRL clade</taxon>
        <taxon>Trifolieae</taxon>
        <taxon>Trifolium</taxon>
    </lineage>
</organism>
<sequence length="99" mass="11247">MTNSQLIVHIPDEPPHDLHHQPTVTVFASFINPKHANQIVRRLNQIAPLEGLRHVKRIRKKVLEEGGQIELSVVLCLAYEGDNQLDAVPPHLQEFISSY</sequence>
<dbReference type="ExpressionAtlas" id="A0A2K3JX76">
    <property type="expression patterns" value="baseline"/>
</dbReference>
<evidence type="ECO:0000313" key="1">
    <source>
        <dbReference type="EMBL" id="PNX58624.1"/>
    </source>
</evidence>
<dbReference type="STRING" id="57577.A0A2K3JX76"/>
<evidence type="ECO:0000313" key="2">
    <source>
        <dbReference type="Proteomes" id="UP000236291"/>
    </source>
</evidence>
<reference evidence="1 2" key="2">
    <citation type="journal article" date="2017" name="Front. Plant Sci.">
        <title>Gene Classification and Mining of Molecular Markers Useful in Red Clover (Trifolium pratense) Breeding.</title>
        <authorList>
            <person name="Istvanek J."/>
            <person name="Dluhosova J."/>
            <person name="Dluhos P."/>
            <person name="Patkova L."/>
            <person name="Nedelnik J."/>
            <person name="Repkova J."/>
        </authorList>
    </citation>
    <scope>NUCLEOTIDE SEQUENCE [LARGE SCALE GENOMIC DNA]</scope>
    <source>
        <strain evidence="2">cv. Tatra</strain>
        <tissue evidence="1">Young leaves</tissue>
    </source>
</reference>
<dbReference type="EMBL" id="ASHM01078967">
    <property type="protein sequence ID" value="PNX58624.1"/>
    <property type="molecule type" value="Genomic_DNA"/>
</dbReference>
<protein>
    <submittedName>
        <fullName evidence="1">tRNA-specific adenosine deaminase-like protein</fullName>
    </submittedName>
</protein>